<comment type="similarity">
    <text evidence="5 6">Belongs to the XseA family.</text>
</comment>
<evidence type="ECO:0000256" key="4">
    <source>
        <dbReference type="ARBA" id="ARBA00022839"/>
    </source>
</evidence>
<evidence type="ECO:0000259" key="7">
    <source>
        <dbReference type="Pfam" id="PF02601"/>
    </source>
</evidence>
<evidence type="ECO:0000313" key="10">
    <source>
        <dbReference type="Proteomes" id="UP000315825"/>
    </source>
</evidence>
<keyword evidence="3 5" id="KW-0378">Hydrolase</keyword>
<dbReference type="Pfam" id="PF02601">
    <property type="entry name" value="Exonuc_VII_L"/>
    <property type="match status" value="1"/>
</dbReference>
<evidence type="ECO:0000256" key="5">
    <source>
        <dbReference type="HAMAP-Rule" id="MF_00378"/>
    </source>
</evidence>
<evidence type="ECO:0000259" key="8">
    <source>
        <dbReference type="Pfam" id="PF13742"/>
    </source>
</evidence>
<organism evidence="9 10">
    <name type="scientific">SAR86 cluster bacterium</name>
    <dbReference type="NCBI Taxonomy" id="2030880"/>
    <lineage>
        <taxon>Bacteria</taxon>
        <taxon>Pseudomonadati</taxon>
        <taxon>Pseudomonadota</taxon>
        <taxon>Gammaproteobacteria</taxon>
        <taxon>SAR86 cluster</taxon>
    </lineage>
</organism>
<dbReference type="NCBIfam" id="TIGR00237">
    <property type="entry name" value="xseA"/>
    <property type="match status" value="1"/>
</dbReference>
<feature type="domain" description="Exonuclease VII large subunit C-terminal" evidence="7">
    <location>
        <begin position="133"/>
        <end position="448"/>
    </location>
</feature>
<dbReference type="GO" id="GO:0008855">
    <property type="term" value="F:exodeoxyribonuclease VII activity"/>
    <property type="evidence" value="ECO:0007669"/>
    <property type="project" value="UniProtKB-UniRule"/>
</dbReference>
<gene>
    <name evidence="5 9" type="primary">xseA</name>
    <name evidence="9" type="ORF">EVA92_01240</name>
</gene>
<accession>A0A520N000</accession>
<proteinExistence type="inferred from homology"/>
<dbReference type="InterPro" id="IPR020579">
    <property type="entry name" value="Exonuc_VII_lsu_C"/>
</dbReference>
<comment type="caution">
    <text evidence="9">The sequence shown here is derived from an EMBL/GenBank/DDBJ whole genome shotgun (WGS) entry which is preliminary data.</text>
</comment>
<evidence type="ECO:0000256" key="2">
    <source>
        <dbReference type="ARBA" id="ARBA00022722"/>
    </source>
</evidence>
<dbReference type="CDD" id="cd04489">
    <property type="entry name" value="ExoVII_LU_OBF"/>
    <property type="match status" value="1"/>
</dbReference>
<keyword evidence="1 5" id="KW-0963">Cytoplasm</keyword>
<name>A0A520N000_9GAMM</name>
<dbReference type="GO" id="GO:0003676">
    <property type="term" value="F:nucleic acid binding"/>
    <property type="evidence" value="ECO:0007669"/>
    <property type="project" value="InterPro"/>
</dbReference>
<dbReference type="PANTHER" id="PTHR30008">
    <property type="entry name" value="EXODEOXYRIBONUCLEASE 7 LARGE SUBUNIT"/>
    <property type="match status" value="1"/>
</dbReference>
<dbReference type="Proteomes" id="UP000315825">
    <property type="component" value="Unassembled WGS sequence"/>
</dbReference>
<feature type="domain" description="OB-fold nucleic acid binding" evidence="8">
    <location>
        <begin position="16"/>
        <end position="110"/>
    </location>
</feature>
<comment type="subcellular location">
    <subcellularLocation>
        <location evidence="5 6">Cytoplasm</location>
    </subcellularLocation>
</comment>
<dbReference type="InterPro" id="IPR003753">
    <property type="entry name" value="Exonuc_VII_L"/>
</dbReference>
<dbReference type="Pfam" id="PF13742">
    <property type="entry name" value="tRNA_anti_2"/>
    <property type="match status" value="1"/>
</dbReference>
<keyword evidence="2 5" id="KW-0540">Nuclease</keyword>
<dbReference type="GO" id="GO:0009318">
    <property type="term" value="C:exodeoxyribonuclease VII complex"/>
    <property type="evidence" value="ECO:0007669"/>
    <property type="project" value="UniProtKB-UniRule"/>
</dbReference>
<dbReference type="GO" id="GO:0005737">
    <property type="term" value="C:cytoplasm"/>
    <property type="evidence" value="ECO:0007669"/>
    <property type="project" value="UniProtKB-SubCell"/>
</dbReference>
<sequence>MEDYSTDSTNDMREILSVSEVNKTANDFINEAFPPLWVVGEISGFKEYGSSGHWYFSLKDSESVLSCSMFRLQNISLGFKPKEGDQVIIQGKLSIWHKTGRFQIIASKMELAGFGELLRKYELLKNKLKDEGLFSRKLPESVPEIINKLAVVTSPHGAALRDIISTLKRRAPHINIIISPCQVQGEGSEKSILKAVDNIAKIQAEEQFDAIIISRGGGSIEDLWSFNNEELCRYISRLNIPVISGIGHQTDFTLLDFVSNQRAETPTAAAEIASEGASKLQDYLDFMVDSLKKKIIVIVTSSKEKISFLKKLLRSPKQKIQDQYLKLDHKSEQLHSSFINSLNKRVDGLEKLILKVSFNSPEKMRQLYAQKLLNLGTLLSKQASLNIDAFNSKINNFEQQLVSLSPKEVLKRGYSITYGERGNIVKSSKKVFAGDKLLTQFNDGKVQSKVE</sequence>
<dbReference type="PANTHER" id="PTHR30008:SF0">
    <property type="entry name" value="EXODEOXYRIBONUCLEASE 7 LARGE SUBUNIT"/>
    <property type="match status" value="1"/>
</dbReference>
<dbReference type="EMBL" id="SHBE01000002">
    <property type="protein sequence ID" value="RZO26810.1"/>
    <property type="molecule type" value="Genomic_DNA"/>
</dbReference>
<comment type="function">
    <text evidence="5">Bidirectionally degrades single-stranded DNA into large acid-insoluble oligonucleotides, which are then degraded further into small acid-soluble oligonucleotides.</text>
</comment>
<dbReference type="HAMAP" id="MF_00378">
    <property type="entry name" value="Exonuc_7_L"/>
    <property type="match status" value="1"/>
</dbReference>
<evidence type="ECO:0000313" key="9">
    <source>
        <dbReference type="EMBL" id="RZO26810.1"/>
    </source>
</evidence>
<dbReference type="EC" id="3.1.11.6" evidence="5"/>
<dbReference type="GO" id="GO:0006308">
    <property type="term" value="P:DNA catabolic process"/>
    <property type="evidence" value="ECO:0007669"/>
    <property type="project" value="UniProtKB-UniRule"/>
</dbReference>
<evidence type="ECO:0000256" key="1">
    <source>
        <dbReference type="ARBA" id="ARBA00022490"/>
    </source>
</evidence>
<evidence type="ECO:0000256" key="6">
    <source>
        <dbReference type="RuleBase" id="RU004355"/>
    </source>
</evidence>
<reference evidence="9 10" key="1">
    <citation type="submission" date="2019-02" db="EMBL/GenBank/DDBJ databases">
        <title>Prokaryotic population dynamics and viral predation in marine succession experiment using metagenomics: the confinement effect.</title>
        <authorList>
            <person name="Haro-Moreno J.M."/>
            <person name="Rodriguez-Valera F."/>
            <person name="Lopez-Perez M."/>
        </authorList>
    </citation>
    <scope>NUCLEOTIDE SEQUENCE [LARGE SCALE GENOMIC DNA]</scope>
    <source>
        <strain evidence="9">MED-G159</strain>
    </source>
</reference>
<keyword evidence="4 5" id="KW-0269">Exonuclease</keyword>
<comment type="catalytic activity">
    <reaction evidence="5 6">
        <text>Exonucleolytic cleavage in either 5'- to 3'- or 3'- to 5'-direction to yield nucleoside 5'-phosphates.</text>
        <dbReference type="EC" id="3.1.11.6"/>
    </reaction>
</comment>
<protein>
    <recommendedName>
        <fullName evidence="5">Exodeoxyribonuclease 7 large subunit</fullName>
        <ecNumber evidence="5">3.1.11.6</ecNumber>
    </recommendedName>
    <alternativeName>
        <fullName evidence="5">Exodeoxyribonuclease VII large subunit</fullName>
        <shortName evidence="5">Exonuclease VII large subunit</shortName>
    </alternativeName>
</protein>
<dbReference type="AlphaFoldDB" id="A0A520N000"/>
<comment type="subunit">
    <text evidence="5">Heterooligomer composed of large and small subunits.</text>
</comment>
<evidence type="ECO:0000256" key="3">
    <source>
        <dbReference type="ARBA" id="ARBA00022801"/>
    </source>
</evidence>
<dbReference type="InterPro" id="IPR025824">
    <property type="entry name" value="OB-fold_nuc-bd_dom"/>
</dbReference>